<evidence type="ECO:0000313" key="2">
    <source>
        <dbReference type="EMBL" id="TWT49543.1"/>
    </source>
</evidence>
<reference evidence="2 3" key="1">
    <citation type="submission" date="2019-02" db="EMBL/GenBank/DDBJ databases">
        <title>Deep-cultivation of Planctomycetes and their phenomic and genomic characterization uncovers novel biology.</title>
        <authorList>
            <person name="Wiegand S."/>
            <person name="Jogler M."/>
            <person name="Boedeker C."/>
            <person name="Pinto D."/>
            <person name="Vollmers J."/>
            <person name="Rivas-Marin E."/>
            <person name="Kohn T."/>
            <person name="Peeters S.H."/>
            <person name="Heuer A."/>
            <person name="Rast P."/>
            <person name="Oberbeckmann S."/>
            <person name="Bunk B."/>
            <person name="Jeske O."/>
            <person name="Meyerdierks A."/>
            <person name="Storesund J.E."/>
            <person name="Kallscheuer N."/>
            <person name="Luecker S."/>
            <person name="Lage O.M."/>
            <person name="Pohl T."/>
            <person name="Merkel B.J."/>
            <person name="Hornburger P."/>
            <person name="Mueller R.-W."/>
            <person name="Bruemmer F."/>
            <person name="Labrenz M."/>
            <person name="Spormann A.M."/>
            <person name="Op Den Camp H."/>
            <person name="Overmann J."/>
            <person name="Amann R."/>
            <person name="Jetten M.S.M."/>
            <person name="Mascher T."/>
            <person name="Medema M.H."/>
            <person name="Devos D.P."/>
            <person name="Kaster A.-K."/>
            <person name="Ovreas L."/>
            <person name="Rohde M."/>
            <person name="Galperin M.Y."/>
            <person name="Jogler C."/>
        </authorList>
    </citation>
    <scope>NUCLEOTIDE SEQUENCE [LARGE SCALE GENOMIC DNA]</scope>
    <source>
        <strain evidence="2 3">Pla22</strain>
    </source>
</reference>
<keyword evidence="3" id="KW-1185">Reference proteome</keyword>
<evidence type="ECO:0000313" key="3">
    <source>
        <dbReference type="Proteomes" id="UP000316598"/>
    </source>
</evidence>
<comment type="caution">
    <text evidence="2">The sequence shown here is derived from an EMBL/GenBank/DDBJ whole genome shotgun (WGS) entry which is preliminary data.</text>
</comment>
<organism evidence="2 3">
    <name type="scientific">Rubripirellula amarantea</name>
    <dbReference type="NCBI Taxonomy" id="2527999"/>
    <lineage>
        <taxon>Bacteria</taxon>
        <taxon>Pseudomonadati</taxon>
        <taxon>Planctomycetota</taxon>
        <taxon>Planctomycetia</taxon>
        <taxon>Pirellulales</taxon>
        <taxon>Pirellulaceae</taxon>
        <taxon>Rubripirellula</taxon>
    </lineage>
</organism>
<gene>
    <name evidence="1" type="ORF">Pla22_47290</name>
    <name evidence="2" type="ORF">Pla22_47400</name>
</gene>
<name>A0A5C5WHR0_9BACT</name>
<dbReference type="OrthoDB" id="5189555at2"/>
<dbReference type="EMBL" id="SJPI01000003">
    <property type="protein sequence ID" value="TWT49543.1"/>
    <property type="molecule type" value="Genomic_DNA"/>
</dbReference>
<dbReference type="EMBL" id="SJPI01000003">
    <property type="protein sequence ID" value="TWT49532.1"/>
    <property type="molecule type" value="Genomic_DNA"/>
</dbReference>
<dbReference type="RefSeq" id="WP_146517024.1">
    <property type="nucleotide sequence ID" value="NZ_SJPI01000003.1"/>
</dbReference>
<protein>
    <submittedName>
        <fullName evidence="2">Uncharacterized protein</fullName>
    </submittedName>
</protein>
<dbReference type="Proteomes" id="UP000316598">
    <property type="component" value="Unassembled WGS sequence"/>
</dbReference>
<proteinExistence type="predicted"/>
<dbReference type="AlphaFoldDB" id="A0A5C5WHR0"/>
<sequence length="97" mass="10890">MIEFLIRRDDGQWFDFHYDQIPEMLHPSTFDFTVVDGWGTHRIRVGETDISFSDEDPGFQICFEGDGIDADTAAQIVAEVAANITSVTGQSHRIVAL</sequence>
<accession>A0A5C5WHR0</accession>
<evidence type="ECO:0000313" key="1">
    <source>
        <dbReference type="EMBL" id="TWT49532.1"/>
    </source>
</evidence>